<feature type="domain" description="DUF3730" evidence="1">
    <location>
        <begin position="413"/>
        <end position="617"/>
    </location>
</feature>
<reference evidence="2" key="1">
    <citation type="submission" date="2022-01" db="EMBL/GenBank/DDBJ databases">
        <authorList>
            <person name="King R."/>
        </authorList>
    </citation>
    <scope>NUCLEOTIDE SEQUENCE</scope>
</reference>
<dbReference type="AlphaFoldDB" id="A0A9P0E6R5"/>
<keyword evidence="3" id="KW-1185">Reference proteome</keyword>
<dbReference type="Proteomes" id="UP001152798">
    <property type="component" value="Chromosome 2"/>
</dbReference>
<protein>
    <recommendedName>
        <fullName evidence="1">DUF3730 domain-containing protein</fullName>
    </recommendedName>
</protein>
<proteinExistence type="predicted"/>
<evidence type="ECO:0000313" key="3">
    <source>
        <dbReference type="Proteomes" id="UP001152798"/>
    </source>
</evidence>
<dbReference type="SUPFAM" id="SSF48371">
    <property type="entry name" value="ARM repeat"/>
    <property type="match status" value="1"/>
</dbReference>
<evidence type="ECO:0000259" key="1">
    <source>
        <dbReference type="Pfam" id="PF12530"/>
    </source>
</evidence>
<sequence>MQEERLSVTSLEGIHVILKELRTKWKQGIGINRTQEYTSLVKLCFVSDTSLNLAASRSILYLLKWEMIDAQTLLGSLASVSGEAKNVSAVVNFLARVILDSNKNELHNYIRFISHIISVNKPAVHYVLSVFDELEVKEVVGKFKPVINDLLFNPNSDRLLSWLKITNRVDVHLHHTFLHWLKYTNPEDCSFALISLNKISLGNIQKCFILSSVIHHQMFLACNPVEALALLKSLFPHVGVQTHSIIILTILHGMEGYSKMHLSVIIDFCNWFLENFTAWNEILWFMLVTLIPLTEKNVFSPTCHLKVNTLIDRINENIIHNKTIEMINIKSIVLRYTVHRHNCIHESVLLLRLMKSFSKDEKLLNFWLKKILDYEPTRSIKVLIMMYFISGDVDTRKNCLSVMSKWGFGNVNIFLYQLKKENNPVLQYDILIILAAMGKEKSGCVIFKKLQKSIEGEKHENSYTMCAELYHHAWIRDVTYDASLVDILLKPESEHITEIVQAAAMKNIALRGNCFEELIPLANRIINNSRNNNGTLATAFAIDTISILCERGYLDVTILWEQFMRLVGGDKHPAVQKSVCDFLSKIPLIVTKSDDTNNIIYRSARILWHFMTNLSFDQDSAARSLKEYDLEDFDSSFLSEKCKKHVKSNDVTFIPSSCWLHLFIENDVVDTFVHLINKKSKKAKFTGNYCTLFNGITESLRNLLQNISLNKADSETTYVIICLKILGAKWKNLPPGKDISFVEALLYHSNPEIKKLSLYATLNLYPINDTAKNMFENFLQKKQYSAKENSIFCLLPSQFLAKHREENIEILFDGAYAGLCNQDSIGESLHLNILEVFRTCAEDTSCSRICSRIIMIIMVKLWLKVPFNNLIFPSINKFLAEVYGNPLVKSMPLDSSSHEICTKFVYLSTEVTLSIKSLYGFDVAVKMGLNDHRTRGLILQCLIKVLNGIGTEKRERNIKWLVRLLCTISMHPDDFLCQILVHCASFLSDSNVFFVQESLMTSIDLFPLAIVKISKLRKIAKNVILTLNEIIKQRQVHSTFIEVFKLSIMALRDDPNISFDSVVKKVMES</sequence>
<dbReference type="InterPro" id="IPR016024">
    <property type="entry name" value="ARM-type_fold"/>
</dbReference>
<evidence type="ECO:0000313" key="2">
    <source>
        <dbReference type="EMBL" id="CAH1393277.1"/>
    </source>
</evidence>
<dbReference type="InterPro" id="IPR022542">
    <property type="entry name" value="FOCAD/RST1_DUF3730"/>
</dbReference>
<dbReference type="OrthoDB" id="6354723at2759"/>
<organism evidence="2 3">
    <name type="scientific">Nezara viridula</name>
    <name type="common">Southern green stink bug</name>
    <name type="synonym">Cimex viridulus</name>
    <dbReference type="NCBI Taxonomy" id="85310"/>
    <lineage>
        <taxon>Eukaryota</taxon>
        <taxon>Metazoa</taxon>
        <taxon>Ecdysozoa</taxon>
        <taxon>Arthropoda</taxon>
        <taxon>Hexapoda</taxon>
        <taxon>Insecta</taxon>
        <taxon>Pterygota</taxon>
        <taxon>Neoptera</taxon>
        <taxon>Paraneoptera</taxon>
        <taxon>Hemiptera</taxon>
        <taxon>Heteroptera</taxon>
        <taxon>Panheteroptera</taxon>
        <taxon>Pentatomomorpha</taxon>
        <taxon>Pentatomoidea</taxon>
        <taxon>Pentatomidae</taxon>
        <taxon>Pentatominae</taxon>
        <taxon>Nezara</taxon>
    </lineage>
</organism>
<dbReference type="EMBL" id="OV725078">
    <property type="protein sequence ID" value="CAH1393277.1"/>
    <property type="molecule type" value="Genomic_DNA"/>
</dbReference>
<dbReference type="Pfam" id="PF12530">
    <property type="entry name" value="DUF3730"/>
    <property type="match status" value="1"/>
</dbReference>
<accession>A0A9P0E6R5</accession>
<name>A0A9P0E6R5_NEZVI</name>
<gene>
    <name evidence="2" type="ORF">NEZAVI_LOCUS3976</name>
</gene>